<sequence>MTQTIAQERDLVTAEDFLKIPRGHGWVSRWMTIAAFAITFLTILPLPFIAWIGWQTGWETSISLIFRPRVGELLVNTVMLLVLAVPLCTVLALALAWLTEFSDLPFRRVWAWLCVAPLAVPAFVQSYAWISLFPGLNGLWAGVIISVIAYFPFLYLPIAATLRRLDPALEDAAASLGLTPWRIFFRVILPQLRLALCGGALLVGLHLLAEYGLYVFIRFDTFTTAIVDQYQSSFNGPAATMLAGVLVVCCLVLLSIEAGVRGNARYSRVGSGAARQIEPVRLGKLTPLCLALLIATALFSLGIPLLTIGRWLMAGGADIWRFDEIGYAFYQTLVLAILGGLLTTLAAIPMAWLSIRAPGGAQRALEGLNYLGGALPGVVIALAVVTITVRTAHMFYQTMATILLAYTLMFLPRALVSLRASIAQAPVELEHAAASLGRRPANALWATTIRLAAPGAAAGMALASLGIMNELTATQMLAPNGTRTLAMGFWALSGELDYAAAAPYALVMILISLPLIWLLHDQSQRMAGR</sequence>
<dbReference type="AlphaFoldDB" id="A0A371XHE7"/>
<feature type="transmembrane region" description="Helical" evidence="8">
    <location>
        <begin position="30"/>
        <end position="54"/>
    </location>
</feature>
<name>A0A371XHE7_9HYPH</name>
<feature type="transmembrane region" description="Helical" evidence="8">
    <location>
        <begin position="74"/>
        <end position="98"/>
    </location>
</feature>
<feature type="transmembrane region" description="Helical" evidence="8">
    <location>
        <begin position="138"/>
        <end position="156"/>
    </location>
</feature>
<dbReference type="InterPro" id="IPR000515">
    <property type="entry name" value="MetI-like"/>
</dbReference>
<feature type="domain" description="ABC transmembrane type-1" evidence="9">
    <location>
        <begin position="74"/>
        <end position="257"/>
    </location>
</feature>
<dbReference type="PANTHER" id="PTHR43357:SF3">
    <property type="entry name" value="FE(3+)-TRANSPORT SYSTEM PERMEASE PROTEIN FBPB 2"/>
    <property type="match status" value="1"/>
</dbReference>
<dbReference type="CDD" id="cd06261">
    <property type="entry name" value="TM_PBP2"/>
    <property type="match status" value="2"/>
</dbReference>
<dbReference type="GO" id="GO:0005886">
    <property type="term" value="C:plasma membrane"/>
    <property type="evidence" value="ECO:0007669"/>
    <property type="project" value="UniProtKB-SubCell"/>
</dbReference>
<evidence type="ECO:0000313" key="10">
    <source>
        <dbReference type="EMBL" id="RFC68650.1"/>
    </source>
</evidence>
<keyword evidence="5 8" id="KW-0812">Transmembrane</keyword>
<dbReference type="PANTHER" id="PTHR43357">
    <property type="entry name" value="INNER MEMBRANE ABC TRANSPORTER PERMEASE PROTEIN YDCV"/>
    <property type="match status" value="1"/>
</dbReference>
<evidence type="ECO:0000256" key="2">
    <source>
        <dbReference type="ARBA" id="ARBA00022448"/>
    </source>
</evidence>
<dbReference type="Pfam" id="PF00528">
    <property type="entry name" value="BPD_transp_1"/>
    <property type="match status" value="2"/>
</dbReference>
<dbReference type="Gene3D" id="1.10.3720.10">
    <property type="entry name" value="MetI-like"/>
    <property type="match status" value="2"/>
</dbReference>
<comment type="subcellular location">
    <subcellularLocation>
        <location evidence="1">Cell inner membrane</location>
        <topology evidence="1">Multi-pass membrane protein</topology>
    </subcellularLocation>
    <subcellularLocation>
        <location evidence="8">Cell membrane</location>
        <topology evidence="8">Multi-pass membrane protein</topology>
    </subcellularLocation>
</comment>
<evidence type="ECO:0000256" key="4">
    <source>
        <dbReference type="ARBA" id="ARBA00022519"/>
    </source>
</evidence>
<reference evidence="11" key="1">
    <citation type="submission" date="2018-08" db="EMBL/GenBank/DDBJ databases">
        <authorList>
            <person name="Im W.T."/>
        </authorList>
    </citation>
    <scope>NUCLEOTIDE SEQUENCE [LARGE SCALE GENOMIC DNA]</scope>
    <source>
        <strain evidence="11">LA-28</strain>
    </source>
</reference>
<feature type="transmembrane region" description="Helical" evidence="8">
    <location>
        <begin position="285"/>
        <end position="308"/>
    </location>
</feature>
<keyword evidence="7 8" id="KW-0472">Membrane</keyword>
<feature type="transmembrane region" description="Helical" evidence="8">
    <location>
        <begin position="443"/>
        <end position="467"/>
    </location>
</feature>
<evidence type="ECO:0000313" key="11">
    <source>
        <dbReference type="Proteomes" id="UP000262379"/>
    </source>
</evidence>
<dbReference type="PROSITE" id="PS50928">
    <property type="entry name" value="ABC_TM1"/>
    <property type="match status" value="2"/>
</dbReference>
<evidence type="ECO:0000256" key="5">
    <source>
        <dbReference type="ARBA" id="ARBA00022692"/>
    </source>
</evidence>
<feature type="transmembrane region" description="Helical" evidence="8">
    <location>
        <begin position="192"/>
        <end position="217"/>
    </location>
</feature>
<feature type="transmembrane region" description="Helical" evidence="8">
    <location>
        <begin position="237"/>
        <end position="256"/>
    </location>
</feature>
<feature type="domain" description="ABC transmembrane type-1" evidence="9">
    <location>
        <begin position="329"/>
        <end position="519"/>
    </location>
</feature>
<protein>
    <submittedName>
        <fullName evidence="10">Iron ABC transporter permease</fullName>
    </submittedName>
</protein>
<organism evidence="10 11">
    <name type="scientific">Mesorhizobium denitrificans</name>
    <dbReference type="NCBI Taxonomy" id="2294114"/>
    <lineage>
        <taxon>Bacteria</taxon>
        <taxon>Pseudomonadati</taxon>
        <taxon>Pseudomonadota</taxon>
        <taxon>Alphaproteobacteria</taxon>
        <taxon>Hyphomicrobiales</taxon>
        <taxon>Phyllobacteriaceae</taxon>
        <taxon>Mesorhizobium</taxon>
    </lineage>
</organism>
<keyword evidence="11" id="KW-1185">Reference proteome</keyword>
<evidence type="ECO:0000256" key="7">
    <source>
        <dbReference type="ARBA" id="ARBA00023136"/>
    </source>
</evidence>
<evidence type="ECO:0000256" key="1">
    <source>
        <dbReference type="ARBA" id="ARBA00004429"/>
    </source>
</evidence>
<keyword evidence="3" id="KW-1003">Cell membrane</keyword>
<feature type="transmembrane region" description="Helical" evidence="8">
    <location>
        <begin position="328"/>
        <end position="355"/>
    </location>
</feature>
<evidence type="ECO:0000256" key="6">
    <source>
        <dbReference type="ARBA" id="ARBA00022989"/>
    </source>
</evidence>
<comment type="caution">
    <text evidence="10">The sequence shown here is derived from an EMBL/GenBank/DDBJ whole genome shotgun (WGS) entry which is preliminary data.</text>
</comment>
<dbReference type="EMBL" id="QURN01000004">
    <property type="protein sequence ID" value="RFC68650.1"/>
    <property type="molecule type" value="Genomic_DNA"/>
</dbReference>
<comment type="similarity">
    <text evidence="8">Belongs to the binding-protein-dependent transport system permease family.</text>
</comment>
<feature type="transmembrane region" description="Helical" evidence="8">
    <location>
        <begin position="498"/>
        <end position="519"/>
    </location>
</feature>
<feature type="transmembrane region" description="Helical" evidence="8">
    <location>
        <begin position="110"/>
        <end position="132"/>
    </location>
</feature>
<dbReference type="Proteomes" id="UP000262379">
    <property type="component" value="Unassembled WGS sequence"/>
</dbReference>
<evidence type="ECO:0000256" key="3">
    <source>
        <dbReference type="ARBA" id="ARBA00022475"/>
    </source>
</evidence>
<proteinExistence type="inferred from homology"/>
<feature type="transmembrane region" description="Helical" evidence="8">
    <location>
        <begin position="367"/>
        <end position="388"/>
    </location>
</feature>
<keyword evidence="4" id="KW-0997">Cell inner membrane</keyword>
<evidence type="ECO:0000256" key="8">
    <source>
        <dbReference type="RuleBase" id="RU363032"/>
    </source>
</evidence>
<dbReference type="InterPro" id="IPR035906">
    <property type="entry name" value="MetI-like_sf"/>
</dbReference>
<dbReference type="GO" id="GO:0055085">
    <property type="term" value="P:transmembrane transport"/>
    <property type="evidence" value="ECO:0007669"/>
    <property type="project" value="InterPro"/>
</dbReference>
<dbReference type="SUPFAM" id="SSF161098">
    <property type="entry name" value="MetI-like"/>
    <property type="match status" value="2"/>
</dbReference>
<accession>A0A371XHE7</accession>
<feature type="transmembrane region" description="Helical" evidence="8">
    <location>
        <begin position="394"/>
        <end position="411"/>
    </location>
</feature>
<evidence type="ECO:0000259" key="9">
    <source>
        <dbReference type="PROSITE" id="PS50928"/>
    </source>
</evidence>
<keyword evidence="6 8" id="KW-1133">Transmembrane helix</keyword>
<gene>
    <name evidence="10" type="ORF">DY251_06715</name>
</gene>
<keyword evidence="2 8" id="KW-0813">Transport</keyword>